<accession>A0A917X1V5</accession>
<reference evidence="1" key="1">
    <citation type="journal article" date="2014" name="Int. J. Syst. Evol. Microbiol.">
        <title>Complete genome sequence of Corynebacterium casei LMG S-19264T (=DSM 44701T), isolated from a smear-ripened cheese.</title>
        <authorList>
            <consortium name="US DOE Joint Genome Institute (JGI-PGF)"/>
            <person name="Walter F."/>
            <person name="Albersmeier A."/>
            <person name="Kalinowski J."/>
            <person name="Ruckert C."/>
        </authorList>
    </citation>
    <scope>NUCLEOTIDE SEQUENCE</scope>
    <source>
        <strain evidence="1">JCM 19831</strain>
    </source>
</reference>
<organism evidence="1 2">
    <name type="scientific">Dactylosporangium sucinum</name>
    <dbReference type="NCBI Taxonomy" id="1424081"/>
    <lineage>
        <taxon>Bacteria</taxon>
        <taxon>Bacillati</taxon>
        <taxon>Actinomycetota</taxon>
        <taxon>Actinomycetes</taxon>
        <taxon>Micromonosporales</taxon>
        <taxon>Micromonosporaceae</taxon>
        <taxon>Dactylosporangium</taxon>
    </lineage>
</organism>
<comment type="caution">
    <text evidence="1">The sequence shown here is derived from an EMBL/GenBank/DDBJ whole genome shotgun (WGS) entry which is preliminary data.</text>
</comment>
<dbReference type="RefSeq" id="WP_190253722.1">
    <property type="nucleotide sequence ID" value="NZ_BMPI01000035.1"/>
</dbReference>
<evidence type="ECO:0000313" key="2">
    <source>
        <dbReference type="Proteomes" id="UP000642070"/>
    </source>
</evidence>
<name>A0A917X1V5_9ACTN</name>
<proteinExistence type="predicted"/>
<reference evidence="1" key="2">
    <citation type="submission" date="2020-09" db="EMBL/GenBank/DDBJ databases">
        <authorList>
            <person name="Sun Q."/>
            <person name="Ohkuma M."/>
        </authorList>
    </citation>
    <scope>NUCLEOTIDE SEQUENCE</scope>
    <source>
        <strain evidence="1">JCM 19831</strain>
    </source>
</reference>
<dbReference type="AlphaFoldDB" id="A0A917X1V5"/>
<sequence>MTTYPPVPPRSPFQVGARVQLHGYAGCPRGPRRDGWRGTVVGGFGTSALWVATDGGFDAVEDWPALTVEGEREKTAVRCTCCPAGAA</sequence>
<evidence type="ECO:0000313" key="1">
    <source>
        <dbReference type="EMBL" id="GGM53721.1"/>
    </source>
</evidence>
<protein>
    <submittedName>
        <fullName evidence="1">Uncharacterized protein</fullName>
    </submittedName>
</protein>
<keyword evidence="2" id="KW-1185">Reference proteome</keyword>
<dbReference type="Proteomes" id="UP000642070">
    <property type="component" value="Unassembled WGS sequence"/>
</dbReference>
<dbReference type="EMBL" id="BMPI01000035">
    <property type="protein sequence ID" value="GGM53721.1"/>
    <property type="molecule type" value="Genomic_DNA"/>
</dbReference>
<gene>
    <name evidence="1" type="ORF">GCM10007977_064160</name>
</gene>